<keyword evidence="2" id="KW-0645">Protease</keyword>
<dbReference type="PANTHER" id="PTHR12378:SF9">
    <property type="entry name" value="OS06G0107000 PROTEIN"/>
    <property type="match status" value="1"/>
</dbReference>
<evidence type="ECO:0000256" key="1">
    <source>
        <dbReference type="ARBA" id="ARBA00008140"/>
    </source>
</evidence>
<organism evidence="7">
    <name type="scientific">Selaginella moellendorffii</name>
    <name type="common">Spikemoss</name>
    <dbReference type="NCBI Taxonomy" id="88036"/>
    <lineage>
        <taxon>Eukaryota</taxon>
        <taxon>Viridiplantae</taxon>
        <taxon>Streptophyta</taxon>
        <taxon>Embryophyta</taxon>
        <taxon>Tracheophyta</taxon>
        <taxon>Lycopodiopsida</taxon>
        <taxon>Selaginellales</taxon>
        <taxon>Selaginellaceae</taxon>
        <taxon>Selaginella</taxon>
    </lineage>
</organism>
<dbReference type="OrthoDB" id="412286at2759"/>
<dbReference type="Pfam" id="PF05903">
    <property type="entry name" value="Peptidase_C97"/>
    <property type="match status" value="1"/>
</dbReference>
<dbReference type="AlphaFoldDB" id="D8RB05"/>
<dbReference type="HOGENOM" id="CLU_069001_0_2_1"/>
<dbReference type="EMBL" id="GL377579">
    <property type="protein sequence ID" value="EFJ28768.1"/>
    <property type="molecule type" value="Genomic_DNA"/>
</dbReference>
<dbReference type="Gramene" id="EFJ28768">
    <property type="protein sequence ID" value="EFJ28768"/>
    <property type="gene ID" value="SELMODRAFT_16335"/>
</dbReference>
<dbReference type="KEGG" id="smo:SELMODRAFT_16335"/>
<dbReference type="Gramene" id="EFJ30717">
    <property type="protein sequence ID" value="EFJ30717"/>
    <property type="gene ID" value="SELMODRAFT_16111"/>
</dbReference>
<proteinExistence type="inferred from homology"/>
<dbReference type="InParanoid" id="D8RB05"/>
<comment type="similarity">
    <text evidence="1">Belongs to the DeSI family.</text>
</comment>
<protein>
    <recommendedName>
        <fullName evidence="4">PPPDE domain-containing protein</fullName>
    </recommendedName>
</protein>
<dbReference type="Gene3D" id="3.90.1720.30">
    <property type="entry name" value="PPPDE domains"/>
    <property type="match status" value="1"/>
</dbReference>
<feature type="domain" description="PPPDE" evidence="4">
    <location>
        <begin position="2"/>
        <end position="149"/>
    </location>
</feature>
<gene>
    <name evidence="6" type="ORF">SELMODRAFT_16111</name>
    <name evidence="5" type="ORF">SELMODRAFT_16335</name>
</gene>
<keyword evidence="7" id="KW-1185">Reference proteome</keyword>
<reference evidence="6 7" key="1">
    <citation type="journal article" date="2011" name="Science">
        <title>The Selaginella genome identifies genetic changes associated with the evolution of vascular plants.</title>
        <authorList>
            <person name="Banks J.A."/>
            <person name="Nishiyama T."/>
            <person name="Hasebe M."/>
            <person name="Bowman J.L."/>
            <person name="Gribskov M."/>
            <person name="dePamphilis C."/>
            <person name="Albert V.A."/>
            <person name="Aono N."/>
            <person name="Aoyama T."/>
            <person name="Ambrose B.A."/>
            <person name="Ashton N.W."/>
            <person name="Axtell M.J."/>
            <person name="Barker E."/>
            <person name="Barker M.S."/>
            <person name="Bennetzen J.L."/>
            <person name="Bonawitz N.D."/>
            <person name="Chapple C."/>
            <person name="Cheng C."/>
            <person name="Correa L.G."/>
            <person name="Dacre M."/>
            <person name="DeBarry J."/>
            <person name="Dreyer I."/>
            <person name="Elias M."/>
            <person name="Engstrom E.M."/>
            <person name="Estelle M."/>
            <person name="Feng L."/>
            <person name="Finet C."/>
            <person name="Floyd S.K."/>
            <person name="Frommer W.B."/>
            <person name="Fujita T."/>
            <person name="Gramzow L."/>
            <person name="Gutensohn M."/>
            <person name="Harholt J."/>
            <person name="Hattori M."/>
            <person name="Heyl A."/>
            <person name="Hirai T."/>
            <person name="Hiwatashi Y."/>
            <person name="Ishikawa M."/>
            <person name="Iwata M."/>
            <person name="Karol K.G."/>
            <person name="Koehler B."/>
            <person name="Kolukisaoglu U."/>
            <person name="Kubo M."/>
            <person name="Kurata T."/>
            <person name="Lalonde S."/>
            <person name="Li K."/>
            <person name="Li Y."/>
            <person name="Litt A."/>
            <person name="Lyons E."/>
            <person name="Manning G."/>
            <person name="Maruyama T."/>
            <person name="Michael T.P."/>
            <person name="Mikami K."/>
            <person name="Miyazaki S."/>
            <person name="Morinaga S."/>
            <person name="Murata T."/>
            <person name="Mueller-Roeber B."/>
            <person name="Nelson D.R."/>
            <person name="Obara M."/>
            <person name="Oguri Y."/>
            <person name="Olmstead R.G."/>
            <person name="Onodera N."/>
            <person name="Petersen B.L."/>
            <person name="Pils B."/>
            <person name="Prigge M."/>
            <person name="Rensing S.A."/>
            <person name="Riano-Pachon D.M."/>
            <person name="Roberts A.W."/>
            <person name="Sato Y."/>
            <person name="Scheller H.V."/>
            <person name="Schulz B."/>
            <person name="Schulz C."/>
            <person name="Shakirov E.V."/>
            <person name="Shibagaki N."/>
            <person name="Shinohara N."/>
            <person name="Shippen D.E."/>
            <person name="Soerensen I."/>
            <person name="Sotooka R."/>
            <person name="Sugimoto N."/>
            <person name="Sugita M."/>
            <person name="Sumikawa N."/>
            <person name="Tanurdzic M."/>
            <person name="Theissen G."/>
            <person name="Ulvskov P."/>
            <person name="Wakazuki S."/>
            <person name="Weng J.K."/>
            <person name="Willats W.W."/>
            <person name="Wipf D."/>
            <person name="Wolf P.G."/>
            <person name="Yang L."/>
            <person name="Zimmer A.D."/>
            <person name="Zhu Q."/>
            <person name="Mitros T."/>
            <person name="Hellsten U."/>
            <person name="Loque D."/>
            <person name="Otillar R."/>
            <person name="Salamov A."/>
            <person name="Schmutz J."/>
            <person name="Shapiro H."/>
            <person name="Lindquist E."/>
            <person name="Lucas S."/>
            <person name="Rokhsar D."/>
            <person name="Grigoriev I.V."/>
        </authorList>
    </citation>
    <scope>NUCLEOTIDE SEQUENCE [LARGE SCALE GENOMIC DNA]</scope>
</reference>
<evidence type="ECO:0000259" key="4">
    <source>
        <dbReference type="PROSITE" id="PS51858"/>
    </source>
</evidence>
<dbReference type="STRING" id="88036.D8RB05"/>
<evidence type="ECO:0000256" key="3">
    <source>
        <dbReference type="ARBA" id="ARBA00022801"/>
    </source>
</evidence>
<dbReference type="InterPro" id="IPR042266">
    <property type="entry name" value="PPPDE_sf"/>
</dbReference>
<dbReference type="FunCoup" id="D8RB05">
    <property type="interactions" value="1878"/>
</dbReference>
<dbReference type="InterPro" id="IPR008580">
    <property type="entry name" value="PPPDE_dom"/>
</dbReference>
<dbReference type="GO" id="GO:0006508">
    <property type="term" value="P:proteolysis"/>
    <property type="evidence" value="ECO:0007669"/>
    <property type="project" value="UniProtKB-KW"/>
</dbReference>
<dbReference type="OMA" id="CLRAYPH"/>
<evidence type="ECO:0000313" key="7">
    <source>
        <dbReference type="Proteomes" id="UP000001514"/>
    </source>
</evidence>
<dbReference type="PANTHER" id="PTHR12378">
    <property type="entry name" value="DESUMOYLATING ISOPEPTIDASE"/>
    <property type="match status" value="1"/>
</dbReference>
<dbReference type="SMART" id="SM01179">
    <property type="entry name" value="DUF862"/>
    <property type="match status" value="1"/>
</dbReference>
<accession>D8RB05</accession>
<feature type="non-terminal residue" evidence="6">
    <location>
        <position position="174"/>
    </location>
</feature>
<dbReference type="PROSITE" id="PS51858">
    <property type="entry name" value="PPPDE"/>
    <property type="match status" value="1"/>
</dbReference>
<name>D8RB05_SELML</name>
<dbReference type="Proteomes" id="UP000001514">
    <property type="component" value="Unassembled WGS sequence"/>
</dbReference>
<dbReference type="eggNOG" id="KOG0324">
    <property type="taxonomic scope" value="Eukaryota"/>
</dbReference>
<evidence type="ECO:0000256" key="2">
    <source>
        <dbReference type="ARBA" id="ARBA00022670"/>
    </source>
</evidence>
<evidence type="ECO:0000313" key="5">
    <source>
        <dbReference type="EMBL" id="EFJ28768.1"/>
    </source>
</evidence>
<evidence type="ECO:0000313" key="6">
    <source>
        <dbReference type="EMBL" id="EFJ30717.1"/>
    </source>
</evidence>
<dbReference type="GO" id="GO:0101005">
    <property type="term" value="F:deubiquitinase activity"/>
    <property type="evidence" value="ECO:0000318"/>
    <property type="project" value="GO_Central"/>
</dbReference>
<dbReference type="EMBL" id="GL377575">
    <property type="protein sequence ID" value="EFJ30717.1"/>
    <property type="molecule type" value="Genomic_DNA"/>
</dbReference>
<keyword evidence="3" id="KW-0378">Hydrolase</keyword>
<sequence>MSAVWLHVYDVTNSMSPKTNSTIAGINRFFRDGIGIGGIFHGAVQVFEEEWSFGYCENGSGVFGCPPKSNPMYTYRETVYIGNTPFSEEKVNQILLELSKEWPGYSYDLLARNCNHFCDELCVRLSVPKIPAWVNRFANAGDAAVDAVGNTVERIKQAKSDVAAASKIAVRFIF</sequence>
<dbReference type="KEGG" id="smo:SELMODRAFT_16111"/>